<reference evidence="1 2" key="1">
    <citation type="submission" date="2016-05" db="EMBL/GenBank/DDBJ databases">
        <authorList>
            <person name="Prochazka B."/>
            <person name="Indra A."/>
            <person name="Hasenberger P."/>
            <person name="Blaschitz M."/>
            <person name="Wagner L."/>
            <person name="Wewalka G."/>
            <person name="Sorschag S."/>
            <person name="Schmid D."/>
            <person name="Ruppitsch W."/>
        </authorList>
    </citation>
    <scope>NUCLEOTIDE SEQUENCE [LARGE SCALE GENOMIC DNA]</scope>
    <source>
        <strain evidence="1 2">974010_12</strain>
    </source>
</reference>
<protein>
    <recommendedName>
        <fullName evidence="3">Gala protein type 1, 3 or 4</fullName>
    </recommendedName>
</protein>
<dbReference type="RefSeq" id="WP_065620623.1">
    <property type="nucleotide sequence ID" value="NZ_LYOZ01000010.1"/>
</dbReference>
<dbReference type="InterPro" id="IPR001611">
    <property type="entry name" value="Leu-rich_rpt"/>
</dbReference>
<dbReference type="EMBL" id="LYOZ01000010">
    <property type="protein sequence ID" value="OCH98581.1"/>
    <property type="molecule type" value="Genomic_DNA"/>
</dbReference>
<dbReference type="InterPro" id="IPR032675">
    <property type="entry name" value="LRR_dom_sf"/>
</dbReference>
<organism evidence="1 2">
    <name type="scientific">Legionella jamestowniensis</name>
    <dbReference type="NCBI Taxonomy" id="455"/>
    <lineage>
        <taxon>Bacteria</taxon>
        <taxon>Pseudomonadati</taxon>
        <taxon>Pseudomonadota</taxon>
        <taxon>Gammaproteobacteria</taxon>
        <taxon>Legionellales</taxon>
        <taxon>Legionellaceae</taxon>
        <taxon>Legionella</taxon>
    </lineage>
</organism>
<name>A0ABX2Y042_9GAMM</name>
<evidence type="ECO:0000313" key="2">
    <source>
        <dbReference type="Proteomes" id="UP000093336"/>
    </source>
</evidence>
<evidence type="ECO:0000313" key="1">
    <source>
        <dbReference type="EMBL" id="OCH98581.1"/>
    </source>
</evidence>
<keyword evidence="2" id="KW-1185">Reference proteome</keyword>
<dbReference type="Proteomes" id="UP000093336">
    <property type="component" value="Unassembled WGS sequence"/>
</dbReference>
<accession>A0ABX2Y042</accession>
<dbReference type="Pfam" id="PF13516">
    <property type="entry name" value="LRR_6"/>
    <property type="match status" value="1"/>
</dbReference>
<dbReference type="Gene3D" id="3.80.10.10">
    <property type="entry name" value="Ribonuclease Inhibitor"/>
    <property type="match status" value="1"/>
</dbReference>
<evidence type="ECO:0008006" key="3">
    <source>
        <dbReference type="Google" id="ProtNLM"/>
    </source>
</evidence>
<gene>
    <name evidence="1" type="ORF">A8135_00625</name>
</gene>
<sequence>MLTIDMIKRKRCEEQLTLSYLNIADSDIPLICNFLMVHPEITHLDLCHNQITDVGAKILASIQNIQELIIHHNQISEEGIKVLHEQDPHKKANYGIPTGVNSGVPSLLNLSLFKAISSGLDVTKAPEECRSLKSCKIISVDPFTTLFYTDDEQEVRDRFYTDRQLYVNMVYSMLELNHSKNYNLKKDTPAQVSTSRFFGSSRLGSVSDSTATALDLESLRAHRIAYFDPK</sequence>
<dbReference type="SUPFAM" id="SSF52047">
    <property type="entry name" value="RNI-like"/>
    <property type="match status" value="1"/>
</dbReference>
<comment type="caution">
    <text evidence="1">The sequence shown here is derived from an EMBL/GenBank/DDBJ whole genome shotgun (WGS) entry which is preliminary data.</text>
</comment>
<proteinExistence type="predicted"/>